<organism evidence="1 2">
    <name type="scientific">Diphasiastrum complanatum</name>
    <name type="common">Issler's clubmoss</name>
    <name type="synonym">Lycopodium complanatum</name>
    <dbReference type="NCBI Taxonomy" id="34168"/>
    <lineage>
        <taxon>Eukaryota</taxon>
        <taxon>Viridiplantae</taxon>
        <taxon>Streptophyta</taxon>
        <taxon>Embryophyta</taxon>
        <taxon>Tracheophyta</taxon>
        <taxon>Lycopodiopsida</taxon>
        <taxon>Lycopodiales</taxon>
        <taxon>Lycopodiaceae</taxon>
        <taxon>Lycopodioideae</taxon>
        <taxon>Diphasiastrum</taxon>
    </lineage>
</organism>
<proteinExistence type="predicted"/>
<evidence type="ECO:0000313" key="1">
    <source>
        <dbReference type="EMBL" id="KAJ7563491.1"/>
    </source>
</evidence>
<comment type="caution">
    <text evidence="1">The sequence shown here is derived from an EMBL/GenBank/DDBJ whole genome shotgun (WGS) entry which is preliminary data.</text>
</comment>
<dbReference type="EMBL" id="CM055094">
    <property type="protein sequence ID" value="KAJ7563491.1"/>
    <property type="molecule type" value="Genomic_DNA"/>
</dbReference>
<dbReference type="Proteomes" id="UP001162992">
    <property type="component" value="Chromosome 3"/>
</dbReference>
<name>A0ACC2EAG8_DIPCM</name>
<protein>
    <submittedName>
        <fullName evidence="1">Uncharacterized protein</fullName>
    </submittedName>
</protein>
<reference evidence="2" key="1">
    <citation type="journal article" date="2024" name="Proc. Natl. Acad. Sci. U.S.A.">
        <title>Extraordinary preservation of gene collinearity over three hundred million years revealed in homosporous lycophytes.</title>
        <authorList>
            <person name="Li C."/>
            <person name="Wickell D."/>
            <person name="Kuo L.Y."/>
            <person name="Chen X."/>
            <person name="Nie B."/>
            <person name="Liao X."/>
            <person name="Peng D."/>
            <person name="Ji J."/>
            <person name="Jenkins J."/>
            <person name="Williams M."/>
            <person name="Shu S."/>
            <person name="Plott C."/>
            <person name="Barry K."/>
            <person name="Rajasekar S."/>
            <person name="Grimwood J."/>
            <person name="Han X."/>
            <person name="Sun S."/>
            <person name="Hou Z."/>
            <person name="He W."/>
            <person name="Dai G."/>
            <person name="Sun C."/>
            <person name="Schmutz J."/>
            <person name="Leebens-Mack J.H."/>
            <person name="Li F.W."/>
            <person name="Wang L."/>
        </authorList>
    </citation>
    <scope>NUCLEOTIDE SEQUENCE [LARGE SCALE GENOMIC DNA]</scope>
    <source>
        <strain evidence="2">cv. PW_Plant_1</strain>
    </source>
</reference>
<evidence type="ECO:0000313" key="2">
    <source>
        <dbReference type="Proteomes" id="UP001162992"/>
    </source>
</evidence>
<sequence>MATVAEGLWMLAEKFEESGRIPQAIKCLEAICQSDVSFLPIIEVKTRLRIGTLLMQHTDNLTNAKTHLERAQLLLKQIPACFELKCRAYSLLGRCYHLVGTILPQKQTLKKGLELAISSEEGESANLWACNFNLQLANALTIEGDFNSAIRALDSGMEHASRTDCIELQMVFATSKLHVCLMQGGEASTLEGCIKYCDNFWNGVTSMQRQAHLGLHLYNELLHVFYWLRACDYKEASSHVEELDSLLKEKFQPAHQPQEDNQMLHGRHSDRDSQSQSSQVLQQERDQQELQQKLVWFQQLARSGLSEQKLLELRGKQKQIQTQLQTLMQQKQSNKERHLGQVKNPYENERLYLGPAPLDGDWLPMGAVLVLVDLMAVICARPKGMFKDCAKRIQSGIDRVHDELSILGITKDIKEGNLQHWAIWMAGVYLILLAQLLENKIIIDLTRTEFLDAQESLLQVTDLFLRFPMILQGCEGTIRMLLGHYAHAVGCFQEAALHFLQAAKITENNGFRSMCQVYAGISFICLGDADSASQALDLIGPIYRERDSIGVREKTVVLFASGLLQMKQHNLQEARTHLASGLRLTHKQLGNHQLVSQYLTVLGSLALAMHDFGQAREILKSSLTLSKALHDIPSQIRVLSELTALYHEVGETSKEVENSQYETRKGEELRKLIDTAHKSNHHLTLLRFGLDA</sequence>
<accession>A0ACC2EAG8</accession>
<gene>
    <name evidence="1" type="ORF">O6H91_03G112700</name>
</gene>
<keyword evidence="2" id="KW-1185">Reference proteome</keyword>